<comment type="caution">
    <text evidence="1">The sequence shown here is derived from an EMBL/GenBank/DDBJ whole genome shotgun (WGS) entry which is preliminary data.</text>
</comment>
<dbReference type="SUPFAM" id="SSF55424">
    <property type="entry name" value="FAD/NAD-linked reductases, dimerisation (C-terminal) domain"/>
    <property type="match status" value="1"/>
</dbReference>
<dbReference type="Proteomes" id="UP000755585">
    <property type="component" value="Unassembled WGS sequence"/>
</dbReference>
<name>A0ABS4UWJ0_9ACTN</name>
<dbReference type="EMBL" id="JAGINT010000002">
    <property type="protein sequence ID" value="MBP2355996.1"/>
    <property type="molecule type" value="Genomic_DNA"/>
</dbReference>
<organism evidence="1 2">
    <name type="scientific">Kribbella aluminosa</name>
    <dbReference type="NCBI Taxonomy" id="416017"/>
    <lineage>
        <taxon>Bacteria</taxon>
        <taxon>Bacillati</taxon>
        <taxon>Actinomycetota</taxon>
        <taxon>Actinomycetes</taxon>
        <taxon>Propionibacteriales</taxon>
        <taxon>Kribbellaceae</taxon>
        <taxon>Kribbella</taxon>
    </lineage>
</organism>
<protein>
    <submittedName>
        <fullName evidence="1">Uncharacterized protein</fullName>
    </submittedName>
</protein>
<dbReference type="InterPro" id="IPR036188">
    <property type="entry name" value="FAD/NAD-bd_sf"/>
</dbReference>
<dbReference type="Gene3D" id="3.50.50.60">
    <property type="entry name" value="FAD/NAD(P)-binding domain"/>
    <property type="match status" value="1"/>
</dbReference>
<accession>A0ABS4UWJ0</accession>
<sequence>MLGAQLVGHLNAQIAKRVDILATTLFYSGTIDDIGDLDLSYTPPLGSPYDAIQVAAHAWQSQQ</sequence>
<reference evidence="1 2" key="1">
    <citation type="submission" date="2021-03" db="EMBL/GenBank/DDBJ databases">
        <title>Sequencing the genomes of 1000 actinobacteria strains.</title>
        <authorList>
            <person name="Klenk H.-P."/>
        </authorList>
    </citation>
    <scope>NUCLEOTIDE SEQUENCE [LARGE SCALE GENOMIC DNA]</scope>
    <source>
        <strain evidence="1 2">DSM 18824</strain>
    </source>
</reference>
<keyword evidence="2" id="KW-1185">Reference proteome</keyword>
<dbReference type="RefSeq" id="WP_245359739.1">
    <property type="nucleotide sequence ID" value="NZ_JAGINT010000002.1"/>
</dbReference>
<evidence type="ECO:0000313" key="1">
    <source>
        <dbReference type="EMBL" id="MBP2355996.1"/>
    </source>
</evidence>
<proteinExistence type="predicted"/>
<evidence type="ECO:0000313" key="2">
    <source>
        <dbReference type="Proteomes" id="UP000755585"/>
    </source>
</evidence>
<dbReference type="InterPro" id="IPR016156">
    <property type="entry name" value="FAD/NAD-linked_Rdtase_dimer_sf"/>
</dbReference>
<gene>
    <name evidence="1" type="ORF">JOF29_007106</name>
</gene>